<evidence type="ECO:0000313" key="3">
    <source>
        <dbReference type="Proteomes" id="UP000016922"/>
    </source>
</evidence>
<organism evidence="2 3">
    <name type="scientific">Glarea lozoyensis (strain ATCC 20868 / MF5171)</name>
    <dbReference type="NCBI Taxonomy" id="1116229"/>
    <lineage>
        <taxon>Eukaryota</taxon>
        <taxon>Fungi</taxon>
        <taxon>Dikarya</taxon>
        <taxon>Ascomycota</taxon>
        <taxon>Pezizomycotina</taxon>
        <taxon>Leotiomycetes</taxon>
        <taxon>Helotiales</taxon>
        <taxon>Helotiaceae</taxon>
        <taxon>Glarea</taxon>
    </lineage>
</organism>
<dbReference type="EMBL" id="KE145352">
    <property type="protein sequence ID" value="EPE36532.1"/>
    <property type="molecule type" value="Genomic_DNA"/>
</dbReference>
<proteinExistence type="predicted"/>
<dbReference type="RefSeq" id="XP_008075847.1">
    <property type="nucleotide sequence ID" value="XM_008077656.1"/>
</dbReference>
<protein>
    <recommendedName>
        <fullName evidence="1">Heterokaryon incompatibility domain-containing protein</fullName>
    </recommendedName>
</protein>
<accession>S3DDL9</accession>
<evidence type="ECO:0000313" key="2">
    <source>
        <dbReference type="EMBL" id="EPE36532.1"/>
    </source>
</evidence>
<dbReference type="Proteomes" id="UP000016922">
    <property type="component" value="Unassembled WGS sequence"/>
</dbReference>
<reference evidence="2 3" key="1">
    <citation type="journal article" date="2013" name="BMC Genomics">
        <title>Genomics-driven discovery of the pneumocandin biosynthetic gene cluster in the fungus Glarea lozoyensis.</title>
        <authorList>
            <person name="Chen L."/>
            <person name="Yue Q."/>
            <person name="Zhang X."/>
            <person name="Xiang M."/>
            <person name="Wang C."/>
            <person name="Li S."/>
            <person name="Che Y."/>
            <person name="Ortiz-Lopez F.J."/>
            <person name="Bills G.F."/>
            <person name="Liu X."/>
            <person name="An Z."/>
        </authorList>
    </citation>
    <scope>NUCLEOTIDE SEQUENCE [LARGE SCALE GENOMIC DNA]</scope>
    <source>
        <strain evidence="3">ATCC 20868 / MF5171</strain>
    </source>
</reference>
<dbReference type="AlphaFoldDB" id="S3DDL9"/>
<name>S3DDL9_GLAL2</name>
<dbReference type="Pfam" id="PF06985">
    <property type="entry name" value="HET"/>
    <property type="match status" value="1"/>
</dbReference>
<dbReference type="PANTHER" id="PTHR24148:SF64">
    <property type="entry name" value="HETEROKARYON INCOMPATIBILITY DOMAIN-CONTAINING PROTEIN"/>
    <property type="match status" value="1"/>
</dbReference>
<dbReference type="OrthoDB" id="3481943at2759"/>
<feature type="domain" description="Heterokaryon incompatibility" evidence="1">
    <location>
        <begin position="105"/>
        <end position="247"/>
    </location>
</feature>
<evidence type="ECO:0000259" key="1">
    <source>
        <dbReference type="Pfam" id="PF06985"/>
    </source>
</evidence>
<dbReference type="InterPro" id="IPR010730">
    <property type="entry name" value="HET"/>
</dbReference>
<dbReference type="GeneID" id="19467743"/>
<dbReference type="HOGENOM" id="CLU_445488_0_0_1"/>
<dbReference type="InterPro" id="IPR052895">
    <property type="entry name" value="HetReg/Transcr_Mod"/>
</dbReference>
<sequence>MNMLDPMMLGYDPGSQGSFTPDYITSAYDSRVCEKLIESTWPSRQTVDTSDATNPNSLYQKNAAAAEQIYSPLAPKAFRLLKLHRGTEKVHCSILVSLEDHALKYEALSYFWGPINDLKAILLDGFEYLVTPNLFEALLRLRKLDEDRLLWIDALVINQSDLTERSREVTKMLDRYSRAMNTIIWLGKPLANASYGRLDIMSAMKFLSQPELVAPKDHDSGEWVPIKQAVEAIFCSKYWSRAWTVQEMMYSDHATLHYGSITLDLADFLRFVDVNSHNADSTFLRSIAIGDKRVAMRPGYGRQKRYLRIPSWLGCYLRHRDCSNPRDCVFAYYNCFPPEARRHIVPDYERPILRMALDITLAWIASENNLDFLLQIGCRESCWLRPDNPNKQCIPTWLPNYFGKQTNCSGRVVAGPDVPQAPPPLSNPVVRFDGKSNAMYVKCVLLGTIESMGTPHYNSIPKFKPFESFIQLHLLRAKGKVSKLDKGLKEVIQVHYPLSELPEATNQNSEVMQTIKEEMNWKGESLNETNERHLRIAERLCSWRTAFSYKQWPPSRLIQTNKVDVPFGLGTEGLKIGDQVFAVVGCSTPLILRPVGDFHTVVGNAKMFLFVDGIFLQSNLAMFPPGIFLDITLR</sequence>
<dbReference type="KEGG" id="glz:GLAREA_08695"/>
<gene>
    <name evidence="2" type="ORF">GLAREA_08695</name>
</gene>
<keyword evidence="3" id="KW-1185">Reference proteome</keyword>
<dbReference type="PANTHER" id="PTHR24148">
    <property type="entry name" value="ANKYRIN REPEAT DOMAIN-CONTAINING PROTEIN 39 HOMOLOG-RELATED"/>
    <property type="match status" value="1"/>
</dbReference>